<name>A0A5B8VXS7_9SPHI</name>
<dbReference type="PROSITE" id="PS00775">
    <property type="entry name" value="GLYCOSYL_HYDROL_F3"/>
    <property type="match status" value="1"/>
</dbReference>
<evidence type="ECO:0000313" key="6">
    <source>
        <dbReference type="EMBL" id="QEC75236.1"/>
    </source>
</evidence>
<dbReference type="PANTHER" id="PTHR42715:SF10">
    <property type="entry name" value="BETA-GLUCOSIDASE"/>
    <property type="match status" value="1"/>
</dbReference>
<feature type="domain" description="Fibronectin type III-like" evidence="5">
    <location>
        <begin position="660"/>
        <end position="731"/>
    </location>
</feature>
<dbReference type="PRINTS" id="PR00133">
    <property type="entry name" value="GLHYDRLASE3"/>
</dbReference>
<gene>
    <name evidence="6" type="ORF">FSB76_04515</name>
</gene>
<dbReference type="InterPro" id="IPR036881">
    <property type="entry name" value="Glyco_hydro_3_C_sf"/>
</dbReference>
<dbReference type="Pfam" id="PF01915">
    <property type="entry name" value="Glyco_hydro_3_C"/>
    <property type="match status" value="1"/>
</dbReference>
<dbReference type="KEGG" id="mgk:FSB76_04515"/>
<keyword evidence="2 4" id="KW-0378">Hydrolase</keyword>
<proteinExistence type="inferred from homology"/>
<accession>A0A5B8VXS7</accession>
<dbReference type="SUPFAM" id="SSF52279">
    <property type="entry name" value="Beta-D-glucan exohydrolase, C-terminal domain"/>
    <property type="match status" value="1"/>
</dbReference>
<dbReference type="SUPFAM" id="SSF51445">
    <property type="entry name" value="(Trans)glycosidases"/>
    <property type="match status" value="1"/>
</dbReference>
<evidence type="ECO:0000256" key="2">
    <source>
        <dbReference type="ARBA" id="ARBA00022801"/>
    </source>
</evidence>
<dbReference type="Pfam" id="PF14310">
    <property type="entry name" value="Fn3-like"/>
    <property type="match status" value="1"/>
</dbReference>
<protein>
    <submittedName>
        <fullName evidence="6">Beta-glucosidase</fullName>
    </submittedName>
</protein>
<keyword evidence="4" id="KW-0326">Glycosidase</keyword>
<dbReference type="Pfam" id="PF00933">
    <property type="entry name" value="Glyco_hydro_3"/>
    <property type="match status" value="1"/>
</dbReference>
<evidence type="ECO:0000256" key="1">
    <source>
        <dbReference type="ARBA" id="ARBA00005336"/>
    </source>
</evidence>
<dbReference type="InterPro" id="IPR013783">
    <property type="entry name" value="Ig-like_fold"/>
</dbReference>
<keyword evidence="7" id="KW-1185">Reference proteome</keyword>
<dbReference type="InterPro" id="IPR002772">
    <property type="entry name" value="Glyco_hydro_3_C"/>
</dbReference>
<dbReference type="PANTHER" id="PTHR42715">
    <property type="entry name" value="BETA-GLUCOSIDASE"/>
    <property type="match status" value="1"/>
</dbReference>
<dbReference type="Gene3D" id="3.20.20.300">
    <property type="entry name" value="Glycoside hydrolase, family 3, N-terminal domain"/>
    <property type="match status" value="1"/>
</dbReference>
<dbReference type="EMBL" id="CP042437">
    <property type="protein sequence ID" value="QEC75236.1"/>
    <property type="molecule type" value="Genomic_DNA"/>
</dbReference>
<dbReference type="InterPro" id="IPR050288">
    <property type="entry name" value="Cellulose_deg_GH3"/>
</dbReference>
<dbReference type="InterPro" id="IPR001764">
    <property type="entry name" value="Glyco_hydro_3_N"/>
</dbReference>
<dbReference type="GO" id="GO:0008422">
    <property type="term" value="F:beta-glucosidase activity"/>
    <property type="evidence" value="ECO:0007669"/>
    <property type="project" value="UniProtKB-ARBA"/>
</dbReference>
<dbReference type="Gene3D" id="3.40.50.1700">
    <property type="entry name" value="Glycoside hydrolase family 3 C-terminal domain"/>
    <property type="match status" value="1"/>
</dbReference>
<comment type="similarity">
    <text evidence="1 4">Belongs to the glycosyl hydrolase 3 family.</text>
</comment>
<evidence type="ECO:0000256" key="4">
    <source>
        <dbReference type="RuleBase" id="RU361161"/>
    </source>
</evidence>
<dbReference type="RefSeq" id="WP_147052390.1">
    <property type="nucleotide sequence ID" value="NZ_CP042437.1"/>
</dbReference>
<dbReference type="OrthoDB" id="9758670at2"/>
<evidence type="ECO:0000256" key="3">
    <source>
        <dbReference type="ARBA" id="ARBA00023277"/>
    </source>
</evidence>
<dbReference type="FunFam" id="2.60.40.10:FF:000495">
    <property type="entry name" value="Periplasmic beta-glucosidase"/>
    <property type="match status" value="1"/>
</dbReference>
<dbReference type="AlphaFoldDB" id="A0A5B8VXS7"/>
<dbReference type="InterPro" id="IPR026891">
    <property type="entry name" value="Fn3-like"/>
</dbReference>
<reference evidence="6 7" key="1">
    <citation type="journal article" date="2013" name="J. Microbiol.">
        <title>Mucilaginibacter ginsenosidivorax sp. nov., with ginsenoside converting activity isolated from sediment.</title>
        <authorList>
            <person name="Kim J.K."/>
            <person name="Choi T.E."/>
            <person name="Liu Q.M."/>
            <person name="Park H.Y."/>
            <person name="Yi T.H."/>
            <person name="Yoon M.H."/>
            <person name="Kim S.C."/>
            <person name="Im W.T."/>
        </authorList>
    </citation>
    <scope>NUCLEOTIDE SEQUENCE [LARGE SCALE GENOMIC DNA]</scope>
    <source>
        <strain evidence="6 7">KHI28</strain>
    </source>
</reference>
<dbReference type="InterPro" id="IPR017853">
    <property type="entry name" value="GH"/>
</dbReference>
<dbReference type="InterPro" id="IPR019800">
    <property type="entry name" value="Glyco_hydro_3_AS"/>
</dbReference>
<sequence length="769" mass="83342">MKTVQFRQVIAVAFLLVGHTAFSQEKLPQLGHAPVSEIIKLMTLEEKASVVAGTGMRFQGHGAVIGEADGRVPGAAGNTMSINRFGIPGTVLSDGPAGVRIDPFRKGDSTKSYYATAWPVGTLLASSWDTALVKKVGVGFGNEIKEYGVDVILAPGMNIQRNPLNGRNFEYFSEDPYVSGYMAAAMVNGIQSNGVGTSIKHFAANNQESNRNAVNAIISERALRELYLRSFEIAVKRSQPMTVMSSYNKINGTYTSESYDLLTKILREEWGFKGMVMTDWFGGKDPVAQMKAGNDLLEPGTPRQQQAIIDAVKNGTLEVKVLDQNVERVLLYILKTPSFRKYQYANTPNLKSHATLSRSAAADGMVLLKNDNSALPLNKSQKVALFGIGSYKPVIGGTGSGAVVVAYTVALEKGLSQIGYVPDTALKTIYVTQIKADLKTHPEKNMVLGSPHLVPEPELRATDISSAADQDDIGIFTIRRNAGEGADRKVEDFYLSEAEKTQLKAVADAFHAKGKKLIVVLNIGGAIEMESWNKNVDAILLAWQPGLEAGNAIADVLSGGVDPSGKLATTFPVKYEDEPSAKSFPGTPANRPAESIYDEGIYVGYRYFNTFSVKTSYPFGYGLSYTRFAYSNLKLSAATFSKKLTATVTVINSGKVAGKEVVQLYLSAPNKTLDKPSEELKGFGKTRLLQPGASQTLTFTIDPKNLASFNTEKSSWIADAGKYTVKIGASSEDIRMTKPFVLAKMLIVEKDHKAIVPQVSINELKKLTK</sequence>
<dbReference type="Gene3D" id="2.60.40.10">
    <property type="entry name" value="Immunoglobulins"/>
    <property type="match status" value="1"/>
</dbReference>
<dbReference type="SMART" id="SM01217">
    <property type="entry name" value="Fn3_like"/>
    <property type="match status" value="1"/>
</dbReference>
<evidence type="ECO:0000259" key="5">
    <source>
        <dbReference type="SMART" id="SM01217"/>
    </source>
</evidence>
<dbReference type="Proteomes" id="UP000321362">
    <property type="component" value="Chromosome"/>
</dbReference>
<evidence type="ECO:0000313" key="7">
    <source>
        <dbReference type="Proteomes" id="UP000321362"/>
    </source>
</evidence>
<organism evidence="6 7">
    <name type="scientific">Mucilaginibacter ginsenosidivorax</name>
    <dbReference type="NCBI Taxonomy" id="862126"/>
    <lineage>
        <taxon>Bacteria</taxon>
        <taxon>Pseudomonadati</taxon>
        <taxon>Bacteroidota</taxon>
        <taxon>Sphingobacteriia</taxon>
        <taxon>Sphingobacteriales</taxon>
        <taxon>Sphingobacteriaceae</taxon>
        <taxon>Mucilaginibacter</taxon>
    </lineage>
</organism>
<dbReference type="GO" id="GO:0005975">
    <property type="term" value="P:carbohydrate metabolic process"/>
    <property type="evidence" value="ECO:0007669"/>
    <property type="project" value="InterPro"/>
</dbReference>
<keyword evidence="3" id="KW-0119">Carbohydrate metabolism</keyword>
<dbReference type="InterPro" id="IPR036962">
    <property type="entry name" value="Glyco_hydro_3_N_sf"/>
</dbReference>